<dbReference type="Pfam" id="PF02518">
    <property type="entry name" value="HATPase_c"/>
    <property type="match status" value="1"/>
</dbReference>
<accession>A0A0W0RR66</accession>
<dbReference type="SMART" id="SM00304">
    <property type="entry name" value="HAMP"/>
    <property type="match status" value="1"/>
</dbReference>
<evidence type="ECO:0000256" key="11">
    <source>
        <dbReference type="ARBA" id="ARBA00022989"/>
    </source>
</evidence>
<dbReference type="CDD" id="cd00082">
    <property type="entry name" value="HisKA"/>
    <property type="match status" value="1"/>
</dbReference>
<dbReference type="PROSITE" id="PS50885">
    <property type="entry name" value="HAMP"/>
    <property type="match status" value="1"/>
</dbReference>
<keyword evidence="11 15" id="KW-1133">Transmembrane helix</keyword>
<dbReference type="STRING" id="447.Lboz_2190"/>
<dbReference type="InterPro" id="IPR036097">
    <property type="entry name" value="HisK_dim/P_sf"/>
</dbReference>
<evidence type="ECO:0000256" key="9">
    <source>
        <dbReference type="ARBA" id="ARBA00022777"/>
    </source>
</evidence>
<keyword evidence="19" id="KW-1185">Reference proteome</keyword>
<evidence type="ECO:0000256" key="3">
    <source>
        <dbReference type="ARBA" id="ARBA00012438"/>
    </source>
</evidence>
<feature type="domain" description="Histidine kinase" evidence="16">
    <location>
        <begin position="237"/>
        <end position="453"/>
    </location>
</feature>
<evidence type="ECO:0000256" key="13">
    <source>
        <dbReference type="ARBA" id="ARBA00023136"/>
    </source>
</evidence>
<dbReference type="SUPFAM" id="SSF47384">
    <property type="entry name" value="Homodimeric domain of signal transducing histidine kinase"/>
    <property type="match status" value="1"/>
</dbReference>
<dbReference type="Gene3D" id="1.10.8.500">
    <property type="entry name" value="HAMP domain in histidine kinase"/>
    <property type="match status" value="1"/>
</dbReference>
<comment type="subcellular location">
    <subcellularLocation>
        <location evidence="2">Cell membrane</location>
        <topology evidence="2">Multi-pass membrane protein</topology>
    </subcellularLocation>
</comment>
<keyword evidence="7 15" id="KW-0812">Transmembrane</keyword>
<dbReference type="PRINTS" id="PR00344">
    <property type="entry name" value="BCTRLSENSOR"/>
</dbReference>
<dbReference type="GO" id="GO:0005886">
    <property type="term" value="C:plasma membrane"/>
    <property type="evidence" value="ECO:0007669"/>
    <property type="project" value="UniProtKB-SubCell"/>
</dbReference>
<evidence type="ECO:0000256" key="15">
    <source>
        <dbReference type="SAM" id="Phobius"/>
    </source>
</evidence>
<dbReference type="GO" id="GO:0000155">
    <property type="term" value="F:phosphorelay sensor kinase activity"/>
    <property type="evidence" value="ECO:0007669"/>
    <property type="project" value="InterPro"/>
</dbReference>
<reference evidence="18 19" key="1">
    <citation type="submission" date="2015-11" db="EMBL/GenBank/DDBJ databases">
        <title>Genomic analysis of 38 Legionella species identifies large and diverse effector repertoires.</title>
        <authorList>
            <person name="Burstein D."/>
            <person name="Amaro F."/>
            <person name="Zusman T."/>
            <person name="Lifshitz Z."/>
            <person name="Cohen O."/>
            <person name="Gilbert J.A."/>
            <person name="Pupko T."/>
            <person name="Shuman H.A."/>
            <person name="Segal G."/>
        </authorList>
    </citation>
    <scope>NUCLEOTIDE SEQUENCE [LARGE SCALE GENOMIC DNA]</scope>
    <source>
        <strain evidence="18 19">WIGA</strain>
    </source>
</reference>
<evidence type="ECO:0000256" key="5">
    <source>
        <dbReference type="ARBA" id="ARBA00022553"/>
    </source>
</evidence>
<dbReference type="NCBIfam" id="NF045900">
    <property type="entry name" value="HisKinCpxALeg"/>
    <property type="match status" value="1"/>
</dbReference>
<dbReference type="CDD" id="cd06225">
    <property type="entry name" value="HAMP"/>
    <property type="match status" value="1"/>
</dbReference>
<organism evidence="18 19">
    <name type="scientific">Legionella bozemanae</name>
    <name type="common">Fluoribacter bozemanae</name>
    <dbReference type="NCBI Taxonomy" id="447"/>
    <lineage>
        <taxon>Bacteria</taxon>
        <taxon>Pseudomonadati</taxon>
        <taxon>Pseudomonadota</taxon>
        <taxon>Gammaproteobacteria</taxon>
        <taxon>Legionellales</taxon>
        <taxon>Legionellaceae</taxon>
        <taxon>Legionella</taxon>
    </lineage>
</organism>
<dbReference type="Proteomes" id="UP000054695">
    <property type="component" value="Unassembled WGS sequence"/>
</dbReference>
<keyword evidence="14" id="KW-0175">Coiled coil</keyword>
<name>A0A0W0RR66_LEGBO</name>
<dbReference type="SUPFAM" id="SSF158472">
    <property type="entry name" value="HAMP domain-like"/>
    <property type="match status" value="1"/>
</dbReference>
<evidence type="ECO:0000313" key="19">
    <source>
        <dbReference type="Proteomes" id="UP000054695"/>
    </source>
</evidence>
<dbReference type="Gene3D" id="1.10.287.130">
    <property type="match status" value="1"/>
</dbReference>
<evidence type="ECO:0000256" key="10">
    <source>
        <dbReference type="ARBA" id="ARBA00022840"/>
    </source>
</evidence>
<evidence type="ECO:0000256" key="2">
    <source>
        <dbReference type="ARBA" id="ARBA00004651"/>
    </source>
</evidence>
<comment type="caution">
    <text evidence="18">The sequence shown here is derived from an EMBL/GenBank/DDBJ whole genome shotgun (WGS) entry which is preliminary data.</text>
</comment>
<dbReference type="SMART" id="SM00387">
    <property type="entry name" value="HATPase_c"/>
    <property type="match status" value="1"/>
</dbReference>
<evidence type="ECO:0000256" key="14">
    <source>
        <dbReference type="SAM" id="Coils"/>
    </source>
</evidence>
<dbReference type="SMART" id="SM00388">
    <property type="entry name" value="HisKA"/>
    <property type="match status" value="1"/>
</dbReference>
<feature type="domain" description="HAMP" evidence="17">
    <location>
        <begin position="174"/>
        <end position="229"/>
    </location>
</feature>
<dbReference type="AlphaFoldDB" id="A0A0W0RR66"/>
<keyword evidence="6 18" id="KW-0808">Transferase</keyword>
<dbReference type="InterPro" id="IPR036890">
    <property type="entry name" value="HATPase_C_sf"/>
</dbReference>
<evidence type="ECO:0000256" key="6">
    <source>
        <dbReference type="ARBA" id="ARBA00022679"/>
    </source>
</evidence>
<dbReference type="InterPro" id="IPR003594">
    <property type="entry name" value="HATPase_dom"/>
</dbReference>
<keyword evidence="10" id="KW-0067">ATP-binding</keyword>
<feature type="coiled-coil region" evidence="14">
    <location>
        <begin position="210"/>
        <end position="241"/>
    </location>
</feature>
<dbReference type="Pfam" id="PF00512">
    <property type="entry name" value="HisKA"/>
    <property type="match status" value="1"/>
</dbReference>
<protein>
    <recommendedName>
        <fullName evidence="3">histidine kinase</fullName>
        <ecNumber evidence="3">2.7.13.3</ecNumber>
    </recommendedName>
</protein>
<dbReference type="OrthoDB" id="9804645at2"/>
<feature type="transmembrane region" description="Helical" evidence="15">
    <location>
        <begin position="12"/>
        <end position="31"/>
    </location>
</feature>
<dbReference type="Gene3D" id="3.30.565.10">
    <property type="entry name" value="Histidine kinase-like ATPase, C-terminal domain"/>
    <property type="match status" value="1"/>
</dbReference>
<evidence type="ECO:0000256" key="8">
    <source>
        <dbReference type="ARBA" id="ARBA00022741"/>
    </source>
</evidence>
<dbReference type="InterPro" id="IPR005467">
    <property type="entry name" value="His_kinase_dom"/>
</dbReference>
<dbReference type="GO" id="GO:0005524">
    <property type="term" value="F:ATP binding"/>
    <property type="evidence" value="ECO:0007669"/>
    <property type="project" value="UniProtKB-KW"/>
</dbReference>
<evidence type="ECO:0000259" key="17">
    <source>
        <dbReference type="PROSITE" id="PS50885"/>
    </source>
</evidence>
<dbReference type="InterPro" id="IPR003661">
    <property type="entry name" value="HisK_dim/P_dom"/>
</dbReference>
<dbReference type="InterPro" id="IPR050398">
    <property type="entry name" value="HssS/ArlS-like"/>
</dbReference>
<gene>
    <name evidence="18" type="primary">cpxA_2</name>
    <name evidence="18" type="ORF">Lboz_2190</name>
</gene>
<dbReference type="SUPFAM" id="SSF55874">
    <property type="entry name" value="ATPase domain of HSP90 chaperone/DNA topoisomerase II/histidine kinase"/>
    <property type="match status" value="1"/>
</dbReference>
<dbReference type="EMBL" id="LNXU01000019">
    <property type="protein sequence ID" value="KTC73544.1"/>
    <property type="molecule type" value="Genomic_DNA"/>
</dbReference>
<keyword evidence="12" id="KW-0902">Two-component regulatory system</keyword>
<dbReference type="InterPro" id="IPR003660">
    <property type="entry name" value="HAMP_dom"/>
</dbReference>
<dbReference type="PANTHER" id="PTHR45528">
    <property type="entry name" value="SENSOR HISTIDINE KINASE CPXA"/>
    <property type="match status" value="1"/>
</dbReference>
<dbReference type="RefSeq" id="WP_058459799.1">
    <property type="nucleotide sequence ID" value="NZ_CAAAIY010000006.1"/>
</dbReference>
<dbReference type="PANTHER" id="PTHR45528:SF1">
    <property type="entry name" value="SENSOR HISTIDINE KINASE CPXA"/>
    <property type="match status" value="1"/>
</dbReference>
<evidence type="ECO:0000256" key="12">
    <source>
        <dbReference type="ARBA" id="ARBA00023012"/>
    </source>
</evidence>
<keyword evidence="13 15" id="KW-0472">Membrane</keyword>
<feature type="transmembrane region" description="Helical" evidence="15">
    <location>
        <begin position="151"/>
        <end position="172"/>
    </location>
</feature>
<sequence length="471" mass="52732">MRSLYWKIFISFWLATILIIFTTAWVISHIVQKSSLPAQEQLFMDSYANAAVATYESGRQTALLKWLNKIGISRHMSIYLLTSTGEIIGTQAAPANVKKVAENLLQDQLSEGILKSGKLIVSHEILSTSGKFYRLAAVSEKPIYHFVGVPWAGLAIRLVLATFISGLICYLLSRYLTQPLRSLGMAAKSIATGKLNTRVGRLRGHYNDEIAQLSHEFDRMAEQLETLVNSKERLLQDISHELRSPLARLQIAIELGRNKTLHLADTEFNRMELECSRLNALITEVLEFARLEKSTTDLNLNEIDLSVLLFDVINDANYEVGEETPRVKAGIIEPCCLLIDERLIHRAIENVVRNALHYSPASEQIIVSLKYDETKEHVYIDISDKGPGVPESQLERIFNPFYRVDTSRTKKTGGYGLGLAIAFRAIQLHHGEITALNNPDGGLLVRIILHSAPQIKNKASELNSVMDALTT</sequence>
<dbReference type="Pfam" id="PF00672">
    <property type="entry name" value="HAMP"/>
    <property type="match status" value="1"/>
</dbReference>
<dbReference type="EC" id="2.7.13.3" evidence="3"/>
<keyword evidence="4" id="KW-1003">Cell membrane</keyword>
<evidence type="ECO:0000256" key="1">
    <source>
        <dbReference type="ARBA" id="ARBA00000085"/>
    </source>
</evidence>
<evidence type="ECO:0000256" key="4">
    <source>
        <dbReference type="ARBA" id="ARBA00022475"/>
    </source>
</evidence>
<evidence type="ECO:0000259" key="16">
    <source>
        <dbReference type="PROSITE" id="PS50109"/>
    </source>
</evidence>
<comment type="catalytic activity">
    <reaction evidence="1">
        <text>ATP + protein L-histidine = ADP + protein N-phospho-L-histidine.</text>
        <dbReference type="EC" id="2.7.13.3"/>
    </reaction>
</comment>
<evidence type="ECO:0000256" key="7">
    <source>
        <dbReference type="ARBA" id="ARBA00022692"/>
    </source>
</evidence>
<keyword evidence="8" id="KW-0547">Nucleotide-binding</keyword>
<dbReference type="PATRIC" id="fig|447.4.peg.2323"/>
<keyword evidence="5" id="KW-0597">Phosphoprotein</keyword>
<proteinExistence type="predicted"/>
<dbReference type="PROSITE" id="PS50109">
    <property type="entry name" value="HIS_KIN"/>
    <property type="match status" value="1"/>
</dbReference>
<keyword evidence="9 18" id="KW-0418">Kinase</keyword>
<evidence type="ECO:0000313" key="18">
    <source>
        <dbReference type="EMBL" id="KTC73544.1"/>
    </source>
</evidence>
<dbReference type="InterPro" id="IPR004358">
    <property type="entry name" value="Sig_transdc_His_kin-like_C"/>
</dbReference>